<dbReference type="Proteomes" id="UP001303760">
    <property type="component" value="Unassembled WGS sequence"/>
</dbReference>
<feature type="region of interest" description="Disordered" evidence="1">
    <location>
        <begin position="1"/>
        <end position="72"/>
    </location>
</feature>
<evidence type="ECO:0000313" key="3">
    <source>
        <dbReference type="Proteomes" id="UP001303760"/>
    </source>
</evidence>
<protein>
    <submittedName>
        <fullName evidence="2">Uncharacterized protein</fullName>
    </submittedName>
</protein>
<name>A0AAN7H4E9_9PEZI</name>
<accession>A0AAN7H4E9</accession>
<proteinExistence type="predicted"/>
<comment type="caution">
    <text evidence="2">The sequence shown here is derived from an EMBL/GenBank/DDBJ whole genome shotgun (WGS) entry which is preliminary data.</text>
</comment>
<feature type="compositionally biased region" description="Acidic residues" evidence="1">
    <location>
        <begin position="57"/>
        <end position="68"/>
    </location>
</feature>
<dbReference type="EMBL" id="MU860376">
    <property type="protein sequence ID" value="KAK4234391.1"/>
    <property type="molecule type" value="Genomic_DNA"/>
</dbReference>
<evidence type="ECO:0000313" key="2">
    <source>
        <dbReference type="EMBL" id="KAK4234391.1"/>
    </source>
</evidence>
<dbReference type="AlphaFoldDB" id="A0AAN7H4E9"/>
<reference evidence="2" key="1">
    <citation type="journal article" date="2023" name="Mol. Phylogenet. Evol.">
        <title>Genome-scale phylogeny and comparative genomics of the fungal order Sordariales.</title>
        <authorList>
            <person name="Hensen N."/>
            <person name="Bonometti L."/>
            <person name="Westerberg I."/>
            <person name="Brannstrom I.O."/>
            <person name="Guillou S."/>
            <person name="Cros-Aarteil S."/>
            <person name="Calhoun S."/>
            <person name="Haridas S."/>
            <person name="Kuo A."/>
            <person name="Mondo S."/>
            <person name="Pangilinan J."/>
            <person name="Riley R."/>
            <person name="LaButti K."/>
            <person name="Andreopoulos B."/>
            <person name="Lipzen A."/>
            <person name="Chen C."/>
            <person name="Yan M."/>
            <person name="Daum C."/>
            <person name="Ng V."/>
            <person name="Clum A."/>
            <person name="Steindorff A."/>
            <person name="Ohm R.A."/>
            <person name="Martin F."/>
            <person name="Silar P."/>
            <person name="Natvig D.O."/>
            <person name="Lalanne C."/>
            <person name="Gautier V."/>
            <person name="Ament-Velasquez S.L."/>
            <person name="Kruys A."/>
            <person name="Hutchinson M.I."/>
            <person name="Powell A.J."/>
            <person name="Barry K."/>
            <person name="Miller A.N."/>
            <person name="Grigoriev I.V."/>
            <person name="Debuchy R."/>
            <person name="Gladieux P."/>
            <person name="Hiltunen Thoren M."/>
            <person name="Johannesson H."/>
        </authorList>
    </citation>
    <scope>NUCLEOTIDE SEQUENCE</scope>
    <source>
        <strain evidence="2">CBS 532.94</strain>
    </source>
</reference>
<sequence>MAKARWPGKASKTSKSAADADASSPSVAHLQTPFTRKIKKPARHSADDPPPLVGDASDVDDGAGDLESETPAVAHRPMRVTVKVPQYFDAAKLNFDLIQEWHEQKLALDQDPRGAGEAKLALTQFKKLGKSFHYDFRSLEFVDDPPHVEQTAEYQREQKGYLEIKDKYPLKGYSLGYGISTSSSFVSNVYKTRPQRAQADTKDGQPETEHLGSVLKFPVWNSVPHAVGRLDGKARLIFEHLAYERTEPARWCLRNGDVGKTGSSKVNMVYTTLVAGLNVLRFSTVSPTSEECRFRQDRSRDGQEGWYLGFHADDWVRAVFAIYFFYERRRHHVVDVRNGGFAPPKDGYVLYRPALLDSTRIVDKSLVDLSKAAAITHRALQMRLARAQCPTLPPGIDDNRLDALLRRGESRFEYLAGLRMHTSLTRARTAMIQQKAELARQIGERYAEMYPLSLPQGRLVQAELDRRFGQGASHVVEPDIVQALRRWHR</sequence>
<gene>
    <name evidence="2" type="ORF">C8A03DRAFT_37844</name>
</gene>
<keyword evidence="3" id="KW-1185">Reference proteome</keyword>
<feature type="compositionally biased region" description="Low complexity" evidence="1">
    <location>
        <begin position="9"/>
        <end position="28"/>
    </location>
</feature>
<organism evidence="2 3">
    <name type="scientific">Achaetomium macrosporum</name>
    <dbReference type="NCBI Taxonomy" id="79813"/>
    <lineage>
        <taxon>Eukaryota</taxon>
        <taxon>Fungi</taxon>
        <taxon>Dikarya</taxon>
        <taxon>Ascomycota</taxon>
        <taxon>Pezizomycotina</taxon>
        <taxon>Sordariomycetes</taxon>
        <taxon>Sordariomycetidae</taxon>
        <taxon>Sordariales</taxon>
        <taxon>Chaetomiaceae</taxon>
        <taxon>Achaetomium</taxon>
    </lineage>
</organism>
<evidence type="ECO:0000256" key="1">
    <source>
        <dbReference type="SAM" id="MobiDB-lite"/>
    </source>
</evidence>
<reference evidence="2" key="2">
    <citation type="submission" date="2023-05" db="EMBL/GenBank/DDBJ databases">
        <authorList>
            <consortium name="Lawrence Berkeley National Laboratory"/>
            <person name="Steindorff A."/>
            <person name="Hensen N."/>
            <person name="Bonometti L."/>
            <person name="Westerberg I."/>
            <person name="Brannstrom I.O."/>
            <person name="Guillou S."/>
            <person name="Cros-Aarteil S."/>
            <person name="Calhoun S."/>
            <person name="Haridas S."/>
            <person name="Kuo A."/>
            <person name="Mondo S."/>
            <person name="Pangilinan J."/>
            <person name="Riley R."/>
            <person name="Labutti K."/>
            <person name="Andreopoulos B."/>
            <person name="Lipzen A."/>
            <person name="Chen C."/>
            <person name="Yanf M."/>
            <person name="Daum C."/>
            <person name="Ng V."/>
            <person name="Clum A."/>
            <person name="Ohm R."/>
            <person name="Martin F."/>
            <person name="Silar P."/>
            <person name="Natvig D."/>
            <person name="Lalanne C."/>
            <person name="Gautier V."/>
            <person name="Ament-Velasquez S.L."/>
            <person name="Kruys A."/>
            <person name="Hutchinson M.I."/>
            <person name="Powell A.J."/>
            <person name="Barry K."/>
            <person name="Miller A.N."/>
            <person name="Grigoriev I.V."/>
            <person name="Debuchy R."/>
            <person name="Gladieux P."/>
            <person name="Thoren M.H."/>
            <person name="Johannesson H."/>
        </authorList>
    </citation>
    <scope>NUCLEOTIDE SEQUENCE</scope>
    <source>
        <strain evidence="2">CBS 532.94</strain>
    </source>
</reference>